<feature type="region of interest" description="Disordered" evidence="4">
    <location>
        <begin position="290"/>
        <end position="319"/>
    </location>
</feature>
<dbReference type="STRING" id="231916.A0A409YQJ6"/>
<dbReference type="InterPro" id="IPR001650">
    <property type="entry name" value="Helicase_C-like"/>
</dbReference>
<dbReference type="Gene3D" id="3.40.50.300">
    <property type="entry name" value="P-loop containing nucleotide triphosphate hydrolases"/>
    <property type="match status" value="1"/>
</dbReference>
<dbReference type="GO" id="GO:0000724">
    <property type="term" value="P:double-strand break repair via homologous recombination"/>
    <property type="evidence" value="ECO:0007669"/>
    <property type="project" value="TreeGrafter"/>
</dbReference>
<proteinExistence type="inferred from homology"/>
<accession>A0A409YQJ6</accession>
<comment type="similarity">
    <text evidence="1">Belongs to the helicase family. RecQ subfamily.</text>
</comment>
<dbReference type="SMART" id="SM00490">
    <property type="entry name" value="HELICc"/>
    <property type="match status" value="1"/>
</dbReference>
<reference evidence="6 7" key="1">
    <citation type="journal article" date="2018" name="Evol. Lett.">
        <title>Horizontal gene cluster transfer increased hallucinogenic mushroom diversity.</title>
        <authorList>
            <person name="Reynolds H.T."/>
            <person name="Vijayakumar V."/>
            <person name="Gluck-Thaler E."/>
            <person name="Korotkin H.B."/>
            <person name="Matheny P.B."/>
            <person name="Slot J.C."/>
        </authorList>
    </citation>
    <scope>NUCLEOTIDE SEQUENCE [LARGE SCALE GENOMIC DNA]</scope>
    <source>
        <strain evidence="6 7">SRW20</strain>
    </source>
</reference>
<organism evidence="6 7">
    <name type="scientific">Gymnopilus dilepis</name>
    <dbReference type="NCBI Taxonomy" id="231916"/>
    <lineage>
        <taxon>Eukaryota</taxon>
        <taxon>Fungi</taxon>
        <taxon>Dikarya</taxon>
        <taxon>Basidiomycota</taxon>
        <taxon>Agaricomycotina</taxon>
        <taxon>Agaricomycetes</taxon>
        <taxon>Agaricomycetidae</taxon>
        <taxon>Agaricales</taxon>
        <taxon>Agaricineae</taxon>
        <taxon>Hymenogastraceae</taxon>
        <taxon>Gymnopilus</taxon>
    </lineage>
</organism>
<dbReference type="EMBL" id="NHYE01000496">
    <property type="protein sequence ID" value="PPR05284.1"/>
    <property type="molecule type" value="Genomic_DNA"/>
</dbReference>
<gene>
    <name evidence="6" type="ORF">CVT26_011479</name>
</gene>
<dbReference type="InParanoid" id="A0A409YQJ6"/>
<comment type="caution">
    <text evidence="6">The sequence shown here is derived from an EMBL/GenBank/DDBJ whole genome shotgun (WGS) entry which is preliminary data.</text>
</comment>
<dbReference type="GO" id="GO:0009378">
    <property type="term" value="F:four-way junction helicase activity"/>
    <property type="evidence" value="ECO:0007669"/>
    <property type="project" value="TreeGrafter"/>
</dbReference>
<evidence type="ECO:0000256" key="1">
    <source>
        <dbReference type="ARBA" id="ARBA00005446"/>
    </source>
</evidence>
<dbReference type="GO" id="GO:0005694">
    <property type="term" value="C:chromosome"/>
    <property type="evidence" value="ECO:0007669"/>
    <property type="project" value="TreeGrafter"/>
</dbReference>
<dbReference type="PANTHER" id="PTHR13710">
    <property type="entry name" value="DNA HELICASE RECQ FAMILY MEMBER"/>
    <property type="match status" value="1"/>
</dbReference>
<sequence length="505" mass="58340">MSTQNIIRLTIDVARIVERFMDKDQIGMIFCMSKEQADTLHNVFTRCSSHSDRPQAEKLDDERRWKAGIHRWIATTTGMIQGIDAPNVGATIFLDMPYGLLNLYQGAGRGGRDGRRCYAIVLNQTNCYLGIQARHQITERQEDKECYQEGENWMKSDKTCHRYTISELMDGQPLVCNQLPGCHKCNVCDNDSLLMKAIQPIIKDAPPQESTMSSPIILVPSTPMQSTPMETTVANRFPAPTPTRISPPELSVSAEVLVPSTSQQTTHNHHSEDEYDQFNLSRGEDWDFEKVDQASQKKKKNTQSANNPPLHLHPPTSTEPSMQILRDTSFYHQQLRTKDQKKVLINRLANMLYGKCPVCWAQYDMIRYRHDLPFKNCGPTPKTGFVAGLKAWMDLKHMIHFTEKYFYCWKCQFPQNQYRPSCHPDFSSGERGNKKCPLEDLAILIIWTIRWDTTWWARAVKAFPDLPFAVEQKEFANWIKRTEGPDKFYNGLELILWFYIEKTRT</sequence>
<keyword evidence="7" id="KW-1185">Reference proteome</keyword>
<dbReference type="PROSITE" id="PS51194">
    <property type="entry name" value="HELICASE_CTER"/>
    <property type="match status" value="1"/>
</dbReference>
<evidence type="ECO:0000256" key="2">
    <source>
        <dbReference type="ARBA" id="ARBA00034617"/>
    </source>
</evidence>
<dbReference type="Pfam" id="PF00271">
    <property type="entry name" value="Helicase_C"/>
    <property type="match status" value="1"/>
</dbReference>
<feature type="domain" description="Helicase C-terminal" evidence="5">
    <location>
        <begin position="12"/>
        <end position="158"/>
    </location>
</feature>
<dbReference type="EC" id="5.6.2.4" evidence="3"/>
<dbReference type="SUPFAM" id="SSF52540">
    <property type="entry name" value="P-loop containing nucleoside triphosphate hydrolases"/>
    <property type="match status" value="1"/>
</dbReference>
<comment type="catalytic activity">
    <reaction evidence="2">
        <text>Couples ATP hydrolysis with the unwinding of duplex DNA by translocating in the 3'-5' direction.</text>
        <dbReference type="EC" id="5.6.2.4"/>
    </reaction>
</comment>
<evidence type="ECO:0000259" key="5">
    <source>
        <dbReference type="PROSITE" id="PS51194"/>
    </source>
</evidence>
<evidence type="ECO:0000313" key="6">
    <source>
        <dbReference type="EMBL" id="PPR05284.1"/>
    </source>
</evidence>
<evidence type="ECO:0000256" key="3">
    <source>
        <dbReference type="ARBA" id="ARBA00034808"/>
    </source>
</evidence>
<dbReference type="Proteomes" id="UP000284706">
    <property type="component" value="Unassembled WGS sequence"/>
</dbReference>
<evidence type="ECO:0000256" key="4">
    <source>
        <dbReference type="SAM" id="MobiDB-lite"/>
    </source>
</evidence>
<protein>
    <recommendedName>
        <fullName evidence="3">DNA 3'-5' helicase</fullName>
        <ecNumber evidence="3">5.6.2.4</ecNumber>
    </recommendedName>
</protein>
<dbReference type="OrthoDB" id="2507344at2759"/>
<dbReference type="GO" id="GO:0043138">
    <property type="term" value="F:3'-5' DNA helicase activity"/>
    <property type="evidence" value="ECO:0007669"/>
    <property type="project" value="UniProtKB-EC"/>
</dbReference>
<dbReference type="PANTHER" id="PTHR13710:SF154">
    <property type="entry name" value="RECQ HELICASE, PUTATIVE (AFU_ORTHOLOGUE AFUA_6G14720)-RELATED"/>
    <property type="match status" value="1"/>
</dbReference>
<dbReference type="GO" id="GO:0005737">
    <property type="term" value="C:cytoplasm"/>
    <property type="evidence" value="ECO:0007669"/>
    <property type="project" value="TreeGrafter"/>
</dbReference>
<dbReference type="AlphaFoldDB" id="A0A409YQJ6"/>
<name>A0A409YQJ6_9AGAR</name>
<dbReference type="InterPro" id="IPR027417">
    <property type="entry name" value="P-loop_NTPase"/>
</dbReference>
<evidence type="ECO:0000313" key="7">
    <source>
        <dbReference type="Proteomes" id="UP000284706"/>
    </source>
</evidence>